<comment type="caution">
    <text evidence="1">The sequence shown here is derived from an EMBL/GenBank/DDBJ whole genome shotgun (WGS) entry which is preliminary data.</text>
</comment>
<reference evidence="1 2" key="1">
    <citation type="journal article" date="2020" name="Cell">
        <title>Large-Scale Comparative Analyses of Tick Genomes Elucidate Their Genetic Diversity and Vector Capacities.</title>
        <authorList>
            <consortium name="Tick Genome and Microbiome Consortium (TIGMIC)"/>
            <person name="Jia N."/>
            <person name="Wang J."/>
            <person name="Shi W."/>
            <person name="Du L."/>
            <person name="Sun Y."/>
            <person name="Zhan W."/>
            <person name="Jiang J.F."/>
            <person name="Wang Q."/>
            <person name="Zhang B."/>
            <person name="Ji P."/>
            <person name="Bell-Sakyi L."/>
            <person name="Cui X.M."/>
            <person name="Yuan T.T."/>
            <person name="Jiang B.G."/>
            <person name="Yang W.F."/>
            <person name="Lam T.T."/>
            <person name="Chang Q.C."/>
            <person name="Ding S.J."/>
            <person name="Wang X.J."/>
            <person name="Zhu J.G."/>
            <person name="Ruan X.D."/>
            <person name="Zhao L."/>
            <person name="Wei J.T."/>
            <person name="Ye R.Z."/>
            <person name="Que T.C."/>
            <person name="Du C.H."/>
            <person name="Zhou Y.H."/>
            <person name="Cheng J.X."/>
            <person name="Dai P.F."/>
            <person name="Guo W.B."/>
            <person name="Han X.H."/>
            <person name="Huang E.J."/>
            <person name="Li L.F."/>
            <person name="Wei W."/>
            <person name="Gao Y.C."/>
            <person name="Liu J.Z."/>
            <person name="Shao H.Z."/>
            <person name="Wang X."/>
            <person name="Wang C.C."/>
            <person name="Yang T.C."/>
            <person name="Huo Q.B."/>
            <person name="Li W."/>
            <person name="Chen H.Y."/>
            <person name="Chen S.E."/>
            <person name="Zhou L.G."/>
            <person name="Ni X.B."/>
            <person name="Tian J.H."/>
            <person name="Sheng Y."/>
            <person name="Liu T."/>
            <person name="Pan Y.S."/>
            <person name="Xia L.Y."/>
            <person name="Li J."/>
            <person name="Zhao F."/>
            <person name="Cao W.C."/>
        </authorList>
    </citation>
    <scope>NUCLEOTIDE SEQUENCE [LARGE SCALE GENOMIC DNA]</scope>
    <source>
        <strain evidence="1">Iper-2018</strain>
    </source>
</reference>
<name>A0AC60Q2X0_IXOPE</name>
<protein>
    <submittedName>
        <fullName evidence="1">Uncharacterized protein</fullName>
    </submittedName>
</protein>
<dbReference type="Proteomes" id="UP000805193">
    <property type="component" value="Unassembled WGS sequence"/>
</dbReference>
<evidence type="ECO:0000313" key="2">
    <source>
        <dbReference type="Proteomes" id="UP000805193"/>
    </source>
</evidence>
<dbReference type="EMBL" id="JABSTQ010009564">
    <property type="protein sequence ID" value="KAG0428069.1"/>
    <property type="molecule type" value="Genomic_DNA"/>
</dbReference>
<accession>A0AC60Q2X0</accession>
<organism evidence="1 2">
    <name type="scientific">Ixodes persulcatus</name>
    <name type="common">Taiga tick</name>
    <dbReference type="NCBI Taxonomy" id="34615"/>
    <lineage>
        <taxon>Eukaryota</taxon>
        <taxon>Metazoa</taxon>
        <taxon>Ecdysozoa</taxon>
        <taxon>Arthropoda</taxon>
        <taxon>Chelicerata</taxon>
        <taxon>Arachnida</taxon>
        <taxon>Acari</taxon>
        <taxon>Parasitiformes</taxon>
        <taxon>Ixodida</taxon>
        <taxon>Ixodoidea</taxon>
        <taxon>Ixodidae</taxon>
        <taxon>Ixodinae</taxon>
        <taxon>Ixodes</taxon>
    </lineage>
</organism>
<proteinExistence type="predicted"/>
<evidence type="ECO:0000313" key="1">
    <source>
        <dbReference type="EMBL" id="KAG0428069.1"/>
    </source>
</evidence>
<sequence>MCDASTRQRQDGVICRFVASLVDSSACSPLVAGPGSTNYDVMCKALSPRYSHPNNLVFHGDDVQSAVLEEMHFFKSQGGGTVVENTCRGMGRNIPFMRRVASLTGLHVVAGTGYYVTANYTADTLGKSIETMSQEFTKDITEGADGTDSRCGVLGELGCSWPLRDFEKNVLRAAAGVQEATGCPAIIHPGRDPKAPFEIVRIFAEAGGNLKQTVMSHLDRTLLEADVLAEFAGLGCYCEYDLFGIETSHYQPEPRFDMPSDAQRLSLLKSLVDQGFEDRIVVSHDIHTKHRLMKYGGHGYSHILLNIIPKMLQRGFSEEVVHKITQLNPRTWLTFR</sequence>
<keyword evidence="2" id="KW-1185">Reference proteome</keyword>
<gene>
    <name evidence="1" type="ORF">HPB47_024927</name>
</gene>